<keyword evidence="2" id="KW-1185">Reference proteome</keyword>
<gene>
    <name evidence="1" type="ORF">GCM10023214_03640</name>
</gene>
<evidence type="ECO:0000313" key="1">
    <source>
        <dbReference type="EMBL" id="GAA5152106.1"/>
    </source>
</evidence>
<dbReference type="RefSeq" id="WP_346051638.1">
    <property type="nucleotide sequence ID" value="NZ_BAABIB010000009.1"/>
</dbReference>
<comment type="caution">
    <text evidence="1">The sequence shown here is derived from an EMBL/GenBank/DDBJ whole genome shotgun (WGS) entry which is preliminary data.</text>
</comment>
<dbReference type="Proteomes" id="UP001500192">
    <property type="component" value="Unassembled WGS sequence"/>
</dbReference>
<dbReference type="EMBL" id="BAABIB010000009">
    <property type="protein sequence ID" value="GAA5152106.1"/>
    <property type="molecule type" value="Genomic_DNA"/>
</dbReference>
<reference evidence="2" key="1">
    <citation type="journal article" date="2019" name="Int. J. Syst. Evol. Microbiol.">
        <title>The Global Catalogue of Microorganisms (GCM) 10K type strain sequencing project: providing services to taxonomists for standard genome sequencing and annotation.</title>
        <authorList>
            <consortium name="The Broad Institute Genomics Platform"/>
            <consortium name="The Broad Institute Genome Sequencing Center for Infectious Disease"/>
            <person name="Wu L."/>
            <person name="Ma J."/>
        </authorList>
    </citation>
    <scope>NUCLEOTIDE SEQUENCE [LARGE SCALE GENOMIC DNA]</scope>
    <source>
        <strain evidence="2">JCM 18054</strain>
    </source>
</reference>
<protein>
    <submittedName>
        <fullName evidence="1">Uncharacterized protein</fullName>
    </submittedName>
</protein>
<organism evidence="1 2">
    <name type="scientific">Amycolatopsis dongchuanensis</name>
    <dbReference type="NCBI Taxonomy" id="1070866"/>
    <lineage>
        <taxon>Bacteria</taxon>
        <taxon>Bacillati</taxon>
        <taxon>Actinomycetota</taxon>
        <taxon>Actinomycetes</taxon>
        <taxon>Pseudonocardiales</taxon>
        <taxon>Pseudonocardiaceae</taxon>
        <taxon>Amycolatopsis</taxon>
    </lineage>
</organism>
<name>A0ABP9PV39_9PSEU</name>
<accession>A0ABP9PV39</accession>
<proteinExistence type="predicted"/>
<evidence type="ECO:0000313" key="2">
    <source>
        <dbReference type="Proteomes" id="UP001500192"/>
    </source>
</evidence>
<sequence length="154" mass="16325">MSATTVVPSNITAPGTKMKFGDRAVVKWQDGYVGITVTGVDSGDTAGFRQKFGENANDLEPYYVRYTVENLGGTDLSVKNPPLVRAALADGTSTGTFITGSVDQCETVLTPQTFTTVGAQVTECQLDAASTGDQVGGARYAQGEYDEQPLLWTK</sequence>